<sequence length="172" mass="18866">MKKNPFTTIGWKQIGNVSYFLLVFLLIWNCNLPNENDNFNRENEKRVLLQYLLLSPTDPVESCAASLQAAQTCLNKTPDLPTPLSEAAIITLFSNGNTSLGTYQDFCTVLLNSSTFSKFTNRAKTCVMNCNRSYWLNKDSAGTCGESGLSQISGLSTGTFSCTKTCVSISGE</sequence>
<dbReference type="RefSeq" id="WP_004485137.1">
    <property type="nucleotide sequence ID" value="NZ_AHON02000064.1"/>
</dbReference>
<comment type="caution">
    <text evidence="1">The sequence shown here is derived from an EMBL/GenBank/DDBJ whole genome shotgun (WGS) entry which is preliminary data.</text>
</comment>
<gene>
    <name evidence="1" type="ORF">LEP1GSC179_0785</name>
</gene>
<name>A0A0E2BBI2_9LEPT</name>
<dbReference type="EMBL" id="AHON02000064">
    <property type="protein sequence ID" value="EKO32572.1"/>
    <property type="molecule type" value="Genomic_DNA"/>
</dbReference>
<reference evidence="1" key="1">
    <citation type="submission" date="2012-10" db="EMBL/GenBank/DDBJ databases">
        <authorList>
            <person name="Harkins D.M."/>
            <person name="Durkin A.S."/>
            <person name="Brinkac L.M."/>
            <person name="Haft D.H."/>
            <person name="Selengut J.D."/>
            <person name="Sanka R."/>
            <person name="DePew J."/>
            <person name="Purushe J."/>
            <person name="Matthias M.A."/>
            <person name="Vinetz J.M."/>
            <person name="Sutton G.G."/>
            <person name="Nierman W.C."/>
            <person name="Fouts D.E."/>
        </authorList>
    </citation>
    <scope>NUCLEOTIDE SEQUENCE [LARGE SCALE GENOMIC DNA]</scope>
    <source>
        <strain evidence="1">MOR084</strain>
    </source>
</reference>
<evidence type="ECO:0000313" key="1">
    <source>
        <dbReference type="EMBL" id="EKO32572.1"/>
    </source>
</evidence>
<accession>A0A0E2BBI2</accession>
<keyword evidence="2" id="KW-1185">Reference proteome</keyword>
<dbReference type="AlphaFoldDB" id="A0A0E2BBI2"/>
<organism evidence="1 2">
    <name type="scientific">Leptospira santarosai str. MOR084</name>
    <dbReference type="NCBI Taxonomy" id="1049984"/>
    <lineage>
        <taxon>Bacteria</taxon>
        <taxon>Pseudomonadati</taxon>
        <taxon>Spirochaetota</taxon>
        <taxon>Spirochaetia</taxon>
        <taxon>Leptospirales</taxon>
        <taxon>Leptospiraceae</taxon>
        <taxon>Leptospira</taxon>
    </lineage>
</organism>
<protein>
    <submittedName>
        <fullName evidence="1">Uncharacterized protein</fullName>
    </submittedName>
</protein>
<dbReference type="Proteomes" id="UP000006329">
    <property type="component" value="Unassembled WGS sequence"/>
</dbReference>
<evidence type="ECO:0000313" key="2">
    <source>
        <dbReference type="Proteomes" id="UP000006329"/>
    </source>
</evidence>
<proteinExistence type="predicted"/>